<dbReference type="AlphaFoldDB" id="A0ABD0Y0W0"/>
<sequence>MAIIQNGFGYELRLAERSLPLMALPDGENRKNGHYTTRSSHGQHLLSQLFKGWVEEDREDTRGLGSSSPLFDSAPTSYPASTSISLDKKPETARIGDGMVCVNNTDSVKLNLSQVKLNLSLVKLNPSKVKLNPSQVKLNPSKVKLNPSKVKLNPSKVKLNPSQVKLNLSHVKLDFLQWNNWFRFTCSLSPLKIACNHCDTFGGNDKQKTMERRIKGKKAGDAYIGISRVSSVVCLTERKCRNWFKEFRSVDFPLKDGPPSGVYDDKENSFQVTEESSKFIYI</sequence>
<comment type="caution">
    <text evidence="1">The sequence shown here is derived from an EMBL/GenBank/DDBJ whole genome shotgun (WGS) entry which is preliminary data.</text>
</comment>
<evidence type="ECO:0000313" key="2">
    <source>
        <dbReference type="Proteomes" id="UP001558652"/>
    </source>
</evidence>
<evidence type="ECO:0000313" key="1">
    <source>
        <dbReference type="EMBL" id="KAL1116245.1"/>
    </source>
</evidence>
<reference evidence="1 2" key="1">
    <citation type="submission" date="2024-07" db="EMBL/GenBank/DDBJ databases">
        <title>Chromosome-level genome assembly of the water stick insect Ranatra chinensis (Heteroptera: Nepidae).</title>
        <authorList>
            <person name="Liu X."/>
        </authorList>
    </citation>
    <scope>NUCLEOTIDE SEQUENCE [LARGE SCALE GENOMIC DNA]</scope>
    <source>
        <strain evidence="1">Cailab_2021Rc</strain>
        <tissue evidence="1">Muscle</tissue>
    </source>
</reference>
<organism evidence="1 2">
    <name type="scientific">Ranatra chinensis</name>
    <dbReference type="NCBI Taxonomy" id="642074"/>
    <lineage>
        <taxon>Eukaryota</taxon>
        <taxon>Metazoa</taxon>
        <taxon>Ecdysozoa</taxon>
        <taxon>Arthropoda</taxon>
        <taxon>Hexapoda</taxon>
        <taxon>Insecta</taxon>
        <taxon>Pterygota</taxon>
        <taxon>Neoptera</taxon>
        <taxon>Paraneoptera</taxon>
        <taxon>Hemiptera</taxon>
        <taxon>Heteroptera</taxon>
        <taxon>Panheteroptera</taxon>
        <taxon>Nepomorpha</taxon>
        <taxon>Nepidae</taxon>
        <taxon>Ranatrinae</taxon>
        <taxon>Ranatra</taxon>
    </lineage>
</organism>
<proteinExistence type="predicted"/>
<protein>
    <submittedName>
        <fullName evidence="1">Uncharacterized protein</fullName>
    </submittedName>
</protein>
<gene>
    <name evidence="1" type="ORF">AAG570_005740</name>
</gene>
<name>A0ABD0Y0W0_9HEMI</name>
<keyword evidence="2" id="KW-1185">Reference proteome</keyword>
<dbReference type="Proteomes" id="UP001558652">
    <property type="component" value="Unassembled WGS sequence"/>
</dbReference>
<dbReference type="EMBL" id="JBFDAA010000018">
    <property type="protein sequence ID" value="KAL1116245.1"/>
    <property type="molecule type" value="Genomic_DNA"/>
</dbReference>
<accession>A0ABD0Y0W0</accession>